<evidence type="ECO:0000313" key="10">
    <source>
        <dbReference type="Proteomes" id="UP000652219"/>
    </source>
</evidence>
<keyword evidence="3 9" id="KW-0689">Ribosomal protein</keyword>
<evidence type="ECO:0000256" key="7">
    <source>
        <dbReference type="ARBA" id="ARBA00035399"/>
    </source>
</evidence>
<keyword evidence="4" id="KW-0496">Mitochondrion</keyword>
<accession>A0A8H6JZB4</accession>
<evidence type="ECO:0000256" key="3">
    <source>
        <dbReference type="ARBA" id="ARBA00022980"/>
    </source>
</evidence>
<proteinExistence type="inferred from homology"/>
<dbReference type="PANTHER" id="PTHR21183">
    <property type="entry name" value="RIBOSOMAL PROTEIN L47, MITOCHONDRIAL-RELATED"/>
    <property type="match status" value="1"/>
</dbReference>
<dbReference type="AlphaFoldDB" id="A0A8H6JZB4"/>
<protein>
    <recommendedName>
        <fullName evidence="6">Large ribosomal subunit protein uL29m</fullName>
    </recommendedName>
    <alternativeName>
        <fullName evidence="7">54S ribosomal protein L4, mitochondrial</fullName>
    </alternativeName>
</protein>
<feature type="region of interest" description="Disordered" evidence="8">
    <location>
        <begin position="212"/>
        <end position="291"/>
    </location>
</feature>
<evidence type="ECO:0000256" key="1">
    <source>
        <dbReference type="ARBA" id="ARBA00004173"/>
    </source>
</evidence>
<feature type="region of interest" description="Disordered" evidence="8">
    <location>
        <begin position="53"/>
        <end position="78"/>
    </location>
</feature>
<dbReference type="PANTHER" id="PTHR21183:SF18">
    <property type="entry name" value="LARGE RIBOSOMAL SUBUNIT PROTEIN UL29M"/>
    <property type="match status" value="1"/>
</dbReference>
<dbReference type="Gene3D" id="6.10.330.20">
    <property type="match status" value="1"/>
</dbReference>
<feature type="compositionally biased region" description="Basic and acidic residues" evidence="8">
    <location>
        <begin position="257"/>
        <end position="279"/>
    </location>
</feature>
<name>A0A8H6JZB4_9PEZI</name>
<evidence type="ECO:0000313" key="9">
    <source>
        <dbReference type="EMBL" id="KAF6821556.1"/>
    </source>
</evidence>
<evidence type="ECO:0000256" key="8">
    <source>
        <dbReference type="SAM" id="MobiDB-lite"/>
    </source>
</evidence>
<comment type="similarity">
    <text evidence="2">Belongs to the universal ribosomal protein uL29 family.</text>
</comment>
<dbReference type="InterPro" id="IPR010729">
    <property type="entry name" value="Ribosomal_uL29_mit"/>
</dbReference>
<evidence type="ECO:0000256" key="4">
    <source>
        <dbReference type="ARBA" id="ARBA00023128"/>
    </source>
</evidence>
<evidence type="ECO:0000256" key="5">
    <source>
        <dbReference type="ARBA" id="ARBA00023274"/>
    </source>
</evidence>
<dbReference type="GO" id="GO:0005762">
    <property type="term" value="C:mitochondrial large ribosomal subunit"/>
    <property type="evidence" value="ECO:0007669"/>
    <property type="project" value="TreeGrafter"/>
</dbReference>
<gene>
    <name evidence="9" type="ORF">CSOJ01_00059</name>
</gene>
<keyword evidence="5" id="KW-0687">Ribonucleoprotein</keyword>
<comment type="subcellular location">
    <subcellularLocation>
        <location evidence="1">Mitochondrion</location>
    </subcellularLocation>
</comment>
<keyword evidence="10" id="KW-1185">Reference proteome</keyword>
<dbReference type="Pfam" id="PF06984">
    <property type="entry name" value="MRP-L47"/>
    <property type="match status" value="1"/>
</dbReference>
<evidence type="ECO:0000256" key="2">
    <source>
        <dbReference type="ARBA" id="ARBA00009254"/>
    </source>
</evidence>
<reference evidence="9 10" key="1">
    <citation type="journal article" date="2020" name="Phytopathology">
        <title>Genome Sequence Resources of Colletotrichum truncatum, C. plurivorum, C. musicola, and C. sojae: Four Species Pathogenic to Soybean (Glycine max).</title>
        <authorList>
            <person name="Rogerio F."/>
            <person name="Boufleur T.R."/>
            <person name="Ciampi-Guillardi M."/>
            <person name="Sukno S.A."/>
            <person name="Thon M.R."/>
            <person name="Massola Junior N.S."/>
            <person name="Baroncelli R."/>
        </authorList>
    </citation>
    <scope>NUCLEOTIDE SEQUENCE [LARGE SCALE GENOMIC DNA]</scope>
    <source>
        <strain evidence="9 10">LFN0009</strain>
    </source>
</reference>
<dbReference type="InterPro" id="IPR038340">
    <property type="entry name" value="MRP-L47_sf"/>
</dbReference>
<dbReference type="EMBL" id="WIGN01000001">
    <property type="protein sequence ID" value="KAF6821556.1"/>
    <property type="molecule type" value="Genomic_DNA"/>
</dbReference>
<dbReference type="GO" id="GO:0032543">
    <property type="term" value="P:mitochondrial translation"/>
    <property type="evidence" value="ECO:0007669"/>
    <property type="project" value="TreeGrafter"/>
</dbReference>
<evidence type="ECO:0000256" key="6">
    <source>
        <dbReference type="ARBA" id="ARBA00035289"/>
    </source>
</evidence>
<organism evidence="9 10">
    <name type="scientific">Colletotrichum sojae</name>
    <dbReference type="NCBI Taxonomy" id="2175907"/>
    <lineage>
        <taxon>Eukaryota</taxon>
        <taxon>Fungi</taxon>
        <taxon>Dikarya</taxon>
        <taxon>Ascomycota</taxon>
        <taxon>Pezizomycotina</taxon>
        <taxon>Sordariomycetes</taxon>
        <taxon>Hypocreomycetidae</taxon>
        <taxon>Glomerellales</taxon>
        <taxon>Glomerellaceae</taxon>
        <taxon>Colletotrichum</taxon>
        <taxon>Colletotrichum orchidearum species complex</taxon>
    </lineage>
</organism>
<sequence length="291" mass="32917">MANPNAMRPSIGRILRIQETRQLLPSTLISSSTAQPRIATSCFSTSAANSLRRIPGPERDGNRLRGVSSMRRSGPRYPLSVSVKDMPKPRRTVPEAYGDPNHGLWQFFYNKQIANTPKDDEAHGRAWKQEELRKKSFRDLHSLWYICLKERNRIATANRERERRKLGFGQAEAATREQTVVATMKAIRQTLIERYYAWEDAKRLAEYEVERSSGAAKRLGHGRSTVRASKTSQKVAAPEQPAVIEGEGQAEQTPAEQKTESEVEAKYKRAAKPKKDQKPKAKPVSIPEPKL</sequence>
<comment type="caution">
    <text evidence="9">The sequence shown here is derived from an EMBL/GenBank/DDBJ whole genome shotgun (WGS) entry which is preliminary data.</text>
</comment>
<dbReference type="GO" id="GO:0003735">
    <property type="term" value="F:structural constituent of ribosome"/>
    <property type="evidence" value="ECO:0007669"/>
    <property type="project" value="InterPro"/>
</dbReference>
<dbReference type="Proteomes" id="UP000652219">
    <property type="component" value="Unassembled WGS sequence"/>
</dbReference>